<evidence type="ECO:0000313" key="1">
    <source>
        <dbReference type="EMBL" id="CAG8975095.1"/>
    </source>
</evidence>
<accession>A0A9N9LGP7</accession>
<dbReference type="Proteomes" id="UP000701801">
    <property type="component" value="Unassembled WGS sequence"/>
</dbReference>
<organism evidence="1 2">
    <name type="scientific">Hymenoscyphus albidus</name>
    <dbReference type="NCBI Taxonomy" id="595503"/>
    <lineage>
        <taxon>Eukaryota</taxon>
        <taxon>Fungi</taxon>
        <taxon>Dikarya</taxon>
        <taxon>Ascomycota</taxon>
        <taxon>Pezizomycotina</taxon>
        <taxon>Leotiomycetes</taxon>
        <taxon>Helotiales</taxon>
        <taxon>Helotiaceae</taxon>
        <taxon>Hymenoscyphus</taxon>
    </lineage>
</organism>
<keyword evidence="2" id="KW-1185">Reference proteome</keyword>
<reference evidence="1" key="1">
    <citation type="submission" date="2021-07" db="EMBL/GenBank/DDBJ databases">
        <authorList>
            <person name="Durling M."/>
        </authorList>
    </citation>
    <scope>NUCLEOTIDE SEQUENCE</scope>
</reference>
<proteinExistence type="predicted"/>
<protein>
    <submittedName>
        <fullName evidence="1">Uncharacterized protein</fullName>
    </submittedName>
</protein>
<evidence type="ECO:0000313" key="2">
    <source>
        <dbReference type="Proteomes" id="UP000701801"/>
    </source>
</evidence>
<gene>
    <name evidence="1" type="ORF">HYALB_00008935</name>
</gene>
<dbReference type="EMBL" id="CAJVRM010000126">
    <property type="protein sequence ID" value="CAG8975095.1"/>
    <property type="molecule type" value="Genomic_DNA"/>
</dbReference>
<sequence length="141" mass="16031">MQINMIIEGKTLICGKWLSELDFILKGADSIVQLSEKVNKKIFAISALSYQILVSNLQQIMEFAKAGEDAMSFRAAMNELLTPVSKQRLFFKHTMFGFELNDVDPHDKIPRRVAKGQSWKKGLRRSVPDWGATASRTERKV</sequence>
<comment type="caution">
    <text evidence="1">The sequence shown here is derived from an EMBL/GenBank/DDBJ whole genome shotgun (WGS) entry which is preliminary data.</text>
</comment>
<name>A0A9N9LGP7_9HELO</name>
<dbReference type="AlphaFoldDB" id="A0A9N9LGP7"/>